<sequence length="147" mass="16154">MDPHRRELLLDVNVFPDYGQILIEDLGTSKLPSPGDGDDDRFVASEHAVYVLTMTADEADMANRGVQVRVLRGSDHDGLGELIFDDQLTFDSQILAVGEILDVDDNMHKVQLPDGGPLQVRIFTASNIPSEGLEWPIEGATEINIVI</sequence>
<dbReference type="RefSeq" id="WP_134085618.1">
    <property type="nucleotide sequence ID" value="NZ_JAPDRC010000003.1"/>
</dbReference>
<dbReference type="OrthoDB" id="4763252at2"/>
<dbReference type="Proteomes" id="UP000294604">
    <property type="component" value="Unassembled WGS sequence"/>
</dbReference>
<evidence type="ECO:0000313" key="2">
    <source>
        <dbReference type="Proteomes" id="UP000294604"/>
    </source>
</evidence>
<reference evidence="1 2" key="1">
    <citation type="journal article" date="2019" name="Sci. Rep.">
        <title>Extended insight into the Mycobacterium chelonae-abscessus complex through whole genome sequencing of Mycobacterium salmoniphilum outbreak and Mycobacterium salmoniphilum-like strains.</title>
        <authorList>
            <person name="Behra P.R.K."/>
            <person name="Das S."/>
            <person name="Pettersson B.M.F."/>
            <person name="Shirreff L."/>
            <person name="DuCote T."/>
            <person name="Jacobsson K.G."/>
            <person name="Ennis D.G."/>
            <person name="Kirsebom L.A."/>
        </authorList>
    </citation>
    <scope>NUCLEOTIDE SEQUENCE [LARGE SCALE GENOMIC DNA]</scope>
    <source>
        <strain evidence="1 2">CCUG 60884</strain>
    </source>
</reference>
<proteinExistence type="predicted"/>
<name>A0A4R8SUW2_9MYCO</name>
<accession>A0A4R8SUW2</accession>
<evidence type="ECO:0000313" key="1">
    <source>
        <dbReference type="EMBL" id="TEA03991.1"/>
    </source>
</evidence>
<gene>
    <name evidence="1" type="ORF">CCUG60884_02854</name>
</gene>
<protein>
    <submittedName>
        <fullName evidence="1">Uncharacterized protein</fullName>
    </submittedName>
</protein>
<dbReference type="STRING" id="404941.GCA_002013645_03805"/>
<dbReference type="AlphaFoldDB" id="A0A4R8SUW2"/>
<organism evidence="1 2">
    <name type="scientific">Mycobacteroides salmoniphilum</name>
    <dbReference type="NCBI Taxonomy" id="404941"/>
    <lineage>
        <taxon>Bacteria</taxon>
        <taxon>Bacillati</taxon>
        <taxon>Actinomycetota</taxon>
        <taxon>Actinomycetes</taxon>
        <taxon>Mycobacteriales</taxon>
        <taxon>Mycobacteriaceae</taxon>
        <taxon>Mycobacteroides</taxon>
    </lineage>
</organism>
<comment type="caution">
    <text evidence="1">The sequence shown here is derived from an EMBL/GenBank/DDBJ whole genome shotgun (WGS) entry which is preliminary data.</text>
</comment>
<dbReference type="EMBL" id="PECL01000008">
    <property type="protein sequence ID" value="TEA03991.1"/>
    <property type="molecule type" value="Genomic_DNA"/>
</dbReference>